<dbReference type="Gene3D" id="3.40.640.10">
    <property type="entry name" value="Type I PLP-dependent aspartate aminotransferase-like (Major domain)"/>
    <property type="match status" value="1"/>
</dbReference>
<dbReference type="PANTHER" id="PTHR46577">
    <property type="entry name" value="HTH-TYPE TRANSCRIPTIONAL REGULATORY PROTEIN GABR"/>
    <property type="match status" value="1"/>
</dbReference>
<accession>A0ABX1JJ43</accession>
<dbReference type="SUPFAM" id="SSF53383">
    <property type="entry name" value="PLP-dependent transferases"/>
    <property type="match status" value="1"/>
</dbReference>
<evidence type="ECO:0000256" key="1">
    <source>
        <dbReference type="ARBA" id="ARBA00005384"/>
    </source>
</evidence>
<keyword evidence="8" id="KW-0808">Transferase</keyword>
<dbReference type="EMBL" id="JAAZSR010000005">
    <property type="protein sequence ID" value="NKX49158.1"/>
    <property type="molecule type" value="Genomic_DNA"/>
</dbReference>
<comment type="caution">
    <text evidence="8">The sequence shown here is derived from an EMBL/GenBank/DDBJ whole genome shotgun (WGS) entry which is preliminary data.</text>
</comment>
<keyword evidence="2" id="KW-0663">Pyridoxal phosphate</keyword>
<dbReference type="Pfam" id="PF00155">
    <property type="entry name" value="Aminotran_1_2"/>
    <property type="match status" value="1"/>
</dbReference>
<dbReference type="InterPro" id="IPR036388">
    <property type="entry name" value="WH-like_DNA-bd_sf"/>
</dbReference>
<gene>
    <name evidence="8" type="ORF">HER39_00875</name>
</gene>
<dbReference type="InterPro" id="IPR036390">
    <property type="entry name" value="WH_DNA-bd_sf"/>
</dbReference>
<dbReference type="InterPro" id="IPR051446">
    <property type="entry name" value="HTH_trans_reg/aminotransferase"/>
</dbReference>
<keyword evidence="3" id="KW-0805">Transcription regulation</keyword>
<dbReference type="InterPro" id="IPR000524">
    <property type="entry name" value="Tscrpt_reg_HTH_GntR"/>
</dbReference>
<evidence type="ECO:0000313" key="9">
    <source>
        <dbReference type="Proteomes" id="UP000523795"/>
    </source>
</evidence>
<dbReference type="InterPro" id="IPR004839">
    <property type="entry name" value="Aminotransferase_I/II_large"/>
</dbReference>
<dbReference type="InterPro" id="IPR015421">
    <property type="entry name" value="PyrdxlP-dep_Trfase_major"/>
</dbReference>
<dbReference type="PROSITE" id="PS50949">
    <property type="entry name" value="HTH_GNTR"/>
    <property type="match status" value="1"/>
</dbReference>
<comment type="similarity">
    <text evidence="1">In the C-terminal section; belongs to the class-I pyridoxal-phosphate-dependent aminotransferase family.</text>
</comment>
<dbReference type="SUPFAM" id="SSF46785">
    <property type="entry name" value="Winged helix' DNA-binding domain"/>
    <property type="match status" value="1"/>
</dbReference>
<keyword evidence="5" id="KW-0804">Transcription</keyword>
<evidence type="ECO:0000313" key="8">
    <source>
        <dbReference type="EMBL" id="NKX49158.1"/>
    </source>
</evidence>
<evidence type="ECO:0000256" key="2">
    <source>
        <dbReference type="ARBA" id="ARBA00022898"/>
    </source>
</evidence>
<dbReference type="PANTHER" id="PTHR46577:SF1">
    <property type="entry name" value="HTH-TYPE TRANSCRIPTIONAL REGULATORY PROTEIN GABR"/>
    <property type="match status" value="1"/>
</dbReference>
<name>A0ABX1JJ43_9MICC</name>
<feature type="domain" description="HTH gntR-type" evidence="7">
    <location>
        <begin position="8"/>
        <end position="76"/>
    </location>
</feature>
<dbReference type="Proteomes" id="UP000523795">
    <property type="component" value="Unassembled WGS sequence"/>
</dbReference>
<keyword evidence="8" id="KW-0032">Aminotransferase</keyword>
<dbReference type="SMART" id="SM00345">
    <property type="entry name" value="HTH_GNTR"/>
    <property type="match status" value="1"/>
</dbReference>
<dbReference type="InterPro" id="IPR015424">
    <property type="entry name" value="PyrdxlP-dep_Trfase"/>
</dbReference>
<dbReference type="CDD" id="cd07377">
    <property type="entry name" value="WHTH_GntR"/>
    <property type="match status" value="1"/>
</dbReference>
<evidence type="ECO:0000256" key="5">
    <source>
        <dbReference type="ARBA" id="ARBA00023163"/>
    </source>
</evidence>
<feature type="compositionally biased region" description="Low complexity" evidence="6">
    <location>
        <begin position="82"/>
        <end position="97"/>
    </location>
</feature>
<dbReference type="Pfam" id="PF00392">
    <property type="entry name" value="GntR"/>
    <property type="match status" value="1"/>
</dbReference>
<evidence type="ECO:0000256" key="3">
    <source>
        <dbReference type="ARBA" id="ARBA00023015"/>
    </source>
</evidence>
<keyword evidence="4" id="KW-0238">DNA-binding</keyword>
<feature type="region of interest" description="Disordered" evidence="6">
    <location>
        <begin position="78"/>
        <end position="110"/>
    </location>
</feature>
<dbReference type="Gene3D" id="1.10.10.10">
    <property type="entry name" value="Winged helix-like DNA-binding domain superfamily/Winged helix DNA-binding domain"/>
    <property type="match status" value="1"/>
</dbReference>
<keyword evidence="9" id="KW-1185">Reference proteome</keyword>
<proteinExistence type="inferred from homology"/>
<sequence>MLDRASPVPLTVQLAQTLRASILDGTIKRDEALPATRALARTLGISRGTVVTAYDQLLGEGYLLAHPRRGTVVSLSLPAASADGRPPAPGRSRPGAPEDSEPWADLMPGHPGTRGLAGASWKAAWRRAVAESDRVWLPPAAGTPELRQAVAGHLRRARGLNCQPDDVIVTAGTSEALLLLATGLRPSGRMLRIAVEDPGYPTARRVLHAAGAEVQGVGAAADAIDLRRLKALRPRPDAVLVTPSHQYPLGGRMSVQDRADLLAWAAEHRVVVIEDDYDSEFRHTRMPLPAMASLDTEGITVLVGAFSKVLTPWLRCGYIVAPGALGDRLRQARAALDTPVSGIQQQALAHFINSGGLARHIARTRREYAHRRRLVLDKLGNLPGVVLGGLDGGLHVTVQFARPAEPLIAAAAERGIRLASLADYGVDGTGLNGLVIGYGAPSDLTLSSALNVVASLLDGG</sequence>
<dbReference type="PRINTS" id="PR00035">
    <property type="entry name" value="HTHGNTR"/>
</dbReference>
<dbReference type="CDD" id="cd00609">
    <property type="entry name" value="AAT_like"/>
    <property type="match status" value="1"/>
</dbReference>
<organism evidence="8 9">
    <name type="scientific">Arthrobacter deserti</name>
    <dbReference type="NCBI Taxonomy" id="1742687"/>
    <lineage>
        <taxon>Bacteria</taxon>
        <taxon>Bacillati</taxon>
        <taxon>Actinomycetota</taxon>
        <taxon>Actinomycetes</taxon>
        <taxon>Micrococcales</taxon>
        <taxon>Micrococcaceae</taxon>
        <taxon>Arthrobacter</taxon>
    </lineage>
</organism>
<protein>
    <submittedName>
        <fullName evidence="8">PLP-dependent aminotransferase family protein</fullName>
    </submittedName>
</protein>
<dbReference type="GO" id="GO:0008483">
    <property type="term" value="F:transaminase activity"/>
    <property type="evidence" value="ECO:0007669"/>
    <property type="project" value="UniProtKB-KW"/>
</dbReference>
<evidence type="ECO:0000256" key="6">
    <source>
        <dbReference type="SAM" id="MobiDB-lite"/>
    </source>
</evidence>
<reference evidence="8 9" key="1">
    <citation type="submission" date="2020-04" db="EMBL/GenBank/DDBJ databases">
        <authorList>
            <person name="Liu S."/>
        </authorList>
    </citation>
    <scope>NUCLEOTIDE SEQUENCE [LARGE SCALE GENOMIC DNA]</scope>
    <source>
        <strain evidence="8 9">CGMCC 1.15091</strain>
    </source>
</reference>
<evidence type="ECO:0000259" key="7">
    <source>
        <dbReference type="PROSITE" id="PS50949"/>
    </source>
</evidence>
<evidence type="ECO:0000256" key="4">
    <source>
        <dbReference type="ARBA" id="ARBA00023125"/>
    </source>
</evidence>